<sequence length="253" mass="27567">MSILMKIAWVVSTTVCCSGLKTGPWPISDVGLKPFLGFPVADVYGTNIVPNATSLWGCASNETLVLYTVWTDPKSKLSLKSIRLPAPRPSMRVRCCPNPGAEEHLIPGEVCPLGRDETEDTLVLPQNLSWAPASAPCALTEFPIPKCCSKDSQAHCQFLHDRTPEGKICLFGRPVCCQRASADVSLKITTKGVCLNTMLVNTGSAGIISDDGQVLLTGRFERFRKWIKDVSNSKKLVLPKNPVDLPPQNQTYV</sequence>
<dbReference type="KEGG" id="vde:111252626"/>
<dbReference type="RefSeq" id="XP_022666562.1">
    <property type="nucleotide sequence ID" value="XM_022810827.1"/>
</dbReference>
<organism evidence="2 3">
    <name type="scientific">Varroa destructor</name>
    <name type="common">Honeybee mite</name>
    <dbReference type="NCBI Taxonomy" id="109461"/>
    <lineage>
        <taxon>Eukaryota</taxon>
        <taxon>Metazoa</taxon>
        <taxon>Ecdysozoa</taxon>
        <taxon>Arthropoda</taxon>
        <taxon>Chelicerata</taxon>
        <taxon>Arachnida</taxon>
        <taxon>Acari</taxon>
        <taxon>Parasitiformes</taxon>
        <taxon>Mesostigmata</taxon>
        <taxon>Gamasina</taxon>
        <taxon>Dermanyssoidea</taxon>
        <taxon>Varroidae</taxon>
        <taxon>Varroa</taxon>
    </lineage>
</organism>
<dbReference type="OrthoDB" id="10479088at2759"/>
<protein>
    <submittedName>
        <fullName evidence="2">Uncharacterized protein</fullName>
    </submittedName>
</protein>
<proteinExistence type="predicted"/>
<dbReference type="GeneID" id="111252626"/>
<dbReference type="Proteomes" id="UP000594260">
    <property type="component" value="Unplaced"/>
</dbReference>
<keyword evidence="1" id="KW-0732">Signal</keyword>
<name>A0A7M7KVU1_VARDE</name>
<evidence type="ECO:0000313" key="3">
    <source>
        <dbReference type="Proteomes" id="UP000594260"/>
    </source>
</evidence>
<dbReference type="EnsemblMetazoa" id="XM_022810827">
    <property type="protein sequence ID" value="XP_022666562"/>
    <property type="gene ID" value="LOC111252626"/>
</dbReference>
<reference evidence="2" key="1">
    <citation type="submission" date="2021-01" db="UniProtKB">
        <authorList>
            <consortium name="EnsemblMetazoa"/>
        </authorList>
    </citation>
    <scope>IDENTIFICATION</scope>
</reference>
<feature type="chain" id="PRO_5029507803" evidence="1">
    <location>
        <begin position="20"/>
        <end position="253"/>
    </location>
</feature>
<evidence type="ECO:0000256" key="1">
    <source>
        <dbReference type="SAM" id="SignalP"/>
    </source>
</evidence>
<dbReference type="InParanoid" id="A0A7M7KVU1"/>
<keyword evidence="3" id="KW-1185">Reference proteome</keyword>
<feature type="signal peptide" evidence="1">
    <location>
        <begin position="1"/>
        <end position="19"/>
    </location>
</feature>
<accession>A0A7M7KVU1</accession>
<evidence type="ECO:0000313" key="2">
    <source>
        <dbReference type="EnsemblMetazoa" id="XP_022666562"/>
    </source>
</evidence>
<dbReference type="AlphaFoldDB" id="A0A7M7KVU1"/>